<dbReference type="InterPro" id="IPR036224">
    <property type="entry name" value="GINS_bundle-like_dom_sf"/>
</dbReference>
<keyword evidence="4" id="KW-1185">Reference proteome</keyword>
<feature type="domain" description="DNA replication complex GINS protein PSF3 N-terminal" evidence="2">
    <location>
        <begin position="10"/>
        <end position="61"/>
    </location>
</feature>
<dbReference type="SUPFAM" id="SSF158573">
    <property type="entry name" value="GINS helical bundle-like"/>
    <property type="match status" value="1"/>
</dbReference>
<evidence type="ECO:0000259" key="2">
    <source>
        <dbReference type="Pfam" id="PF22466"/>
    </source>
</evidence>
<comment type="similarity">
    <text evidence="1">Belongs to the GINS3/PSF3 family.</text>
</comment>
<dbReference type="Pfam" id="PF22466">
    <property type="entry name" value="PSF3_N"/>
    <property type="match status" value="1"/>
</dbReference>
<dbReference type="AlphaFoldDB" id="A0A2S2Q5D6"/>
<accession>A0A2S2Q5D6</accession>
<reference evidence="3" key="1">
    <citation type="submission" date="2018-04" db="EMBL/GenBank/DDBJ databases">
        <title>Transcriptome assembly of Sipha flava.</title>
        <authorList>
            <person name="Scully E.D."/>
            <person name="Geib S.M."/>
            <person name="Palmer N.A."/>
            <person name="Koch K."/>
            <person name="Bradshaw J."/>
            <person name="Heng-Moss T."/>
            <person name="Sarath G."/>
        </authorList>
    </citation>
    <scope>NUCLEOTIDE SEQUENCE</scope>
</reference>
<dbReference type="InterPro" id="IPR010492">
    <property type="entry name" value="GINS_Psf3"/>
</dbReference>
<reference evidence="5" key="2">
    <citation type="submission" date="2025-04" db="UniProtKB">
        <authorList>
            <consortium name="RefSeq"/>
        </authorList>
    </citation>
    <scope>IDENTIFICATION</scope>
    <source>
        <tissue evidence="5">Whole body</tissue>
    </source>
</reference>
<proteinExistence type="inferred from homology"/>
<dbReference type="GO" id="GO:1902975">
    <property type="term" value="P:mitotic DNA replication initiation"/>
    <property type="evidence" value="ECO:0007669"/>
    <property type="project" value="TreeGrafter"/>
</dbReference>
<name>A0A2S2Q5D6_9HEMI</name>
<dbReference type="CDD" id="cd11713">
    <property type="entry name" value="GINS_A_psf3"/>
    <property type="match status" value="1"/>
</dbReference>
<keyword evidence="1" id="KW-0235">DNA replication</keyword>
<evidence type="ECO:0000256" key="1">
    <source>
        <dbReference type="RuleBase" id="RU367161"/>
    </source>
</evidence>
<dbReference type="EMBL" id="GGMS01003169">
    <property type="protein sequence ID" value="MBY72372.1"/>
    <property type="molecule type" value="Transcribed_RNA"/>
</dbReference>
<dbReference type="Gene3D" id="1.20.58.2050">
    <property type="match status" value="1"/>
</dbReference>
<comment type="function">
    <text evidence="1">The GINS complex plays an essential role in the initiation of DNA replication.</text>
</comment>
<gene>
    <name evidence="3" type="primary">Gins3</name>
    <name evidence="5" type="synonym">LOC112694261</name>
    <name evidence="3" type="ORF">g.128259</name>
</gene>
<dbReference type="CDD" id="cd21693">
    <property type="entry name" value="GINS_B_Psf3"/>
    <property type="match status" value="1"/>
</dbReference>
<evidence type="ECO:0000313" key="4">
    <source>
        <dbReference type="Proteomes" id="UP000694846"/>
    </source>
</evidence>
<dbReference type="GO" id="GO:0000811">
    <property type="term" value="C:GINS complex"/>
    <property type="evidence" value="ECO:0007669"/>
    <property type="project" value="UniProtKB-UniRule"/>
</dbReference>
<dbReference type="OrthoDB" id="10251744at2759"/>
<comment type="subunit">
    <text evidence="1">Component of the GINS complex.</text>
</comment>
<dbReference type="InterPro" id="IPR055221">
    <property type="entry name" value="PSF3_N"/>
</dbReference>
<dbReference type="RefSeq" id="XP_025425467.1">
    <property type="nucleotide sequence ID" value="XM_025569682.1"/>
</dbReference>
<protein>
    <recommendedName>
        <fullName evidence="1">DNA replication complex GINS protein PSF3</fullName>
    </recommendedName>
</protein>
<dbReference type="PANTHER" id="PTHR22768:SF0">
    <property type="entry name" value="DNA REPLICATION COMPLEX GINS PROTEIN PSF3"/>
    <property type="match status" value="1"/>
</dbReference>
<dbReference type="Proteomes" id="UP000694846">
    <property type="component" value="Unplaced"/>
</dbReference>
<dbReference type="SUPFAM" id="SSF160059">
    <property type="entry name" value="PriA/YqbF domain"/>
    <property type="match status" value="1"/>
</dbReference>
<dbReference type="PANTHER" id="PTHR22768">
    <property type="entry name" value="DNA REPLICATION COMPLEX GINS PROTEIN PSF3"/>
    <property type="match status" value="1"/>
</dbReference>
<evidence type="ECO:0000313" key="3">
    <source>
        <dbReference type="EMBL" id="MBY72372.1"/>
    </source>
</evidence>
<evidence type="ECO:0000313" key="5">
    <source>
        <dbReference type="RefSeq" id="XP_025425467.1"/>
    </source>
</evidence>
<organism evidence="3">
    <name type="scientific">Sipha flava</name>
    <name type="common">yellow sugarcane aphid</name>
    <dbReference type="NCBI Taxonomy" id="143950"/>
    <lineage>
        <taxon>Eukaryota</taxon>
        <taxon>Metazoa</taxon>
        <taxon>Ecdysozoa</taxon>
        <taxon>Arthropoda</taxon>
        <taxon>Hexapoda</taxon>
        <taxon>Insecta</taxon>
        <taxon>Pterygota</taxon>
        <taxon>Neoptera</taxon>
        <taxon>Paraneoptera</taxon>
        <taxon>Hemiptera</taxon>
        <taxon>Sternorrhyncha</taxon>
        <taxon>Aphidomorpha</taxon>
        <taxon>Aphidoidea</taxon>
        <taxon>Aphididae</taxon>
        <taxon>Sipha</taxon>
    </lineage>
</organism>
<dbReference type="InterPro" id="IPR038437">
    <property type="entry name" value="GINS_Psf3_sf"/>
</dbReference>
<keyword evidence="1" id="KW-0539">Nucleus</keyword>
<sequence length="200" mass="23728">MYRHVKPHYFSIDAIMAAQEKIACRFTKKIECVGFLDSLISEKEDGESDPKIELPFWMIKVFLIEKSIQFDMPKAYNEIYRGVLTADANVVDLFKLCKHFYLFGKFLSQLEHREAYEVRRVLIQTFVDRFKQTMDWAQNIDDNQPCFNRLDCLERKIFNDARVAQQQLNTYLTEGSGQMEIAAMILNYRKRKMHENCVKE</sequence>
<comment type="subcellular location">
    <subcellularLocation>
        <location evidence="1">Nucleus</location>
    </subcellularLocation>
</comment>